<accession>A0ABR8SW34</accession>
<evidence type="ECO:0000313" key="2">
    <source>
        <dbReference type="Proteomes" id="UP000608071"/>
    </source>
</evidence>
<sequence>MVSQTRRKARNDLNELYRKMELEKDPRNIAFLRAEVRRIKKQKILRKVNCCDNEKCQEAIYEGQQVIKVGSDGIYCNMRCWAESIGAITIEMGEEQTCSSR</sequence>
<dbReference type="RefSeq" id="WP_191798958.1">
    <property type="nucleotide sequence ID" value="NZ_JACSQL010000002.1"/>
</dbReference>
<dbReference type="EMBL" id="JACSQL010000002">
    <property type="protein sequence ID" value="MBD7967717.1"/>
    <property type="molecule type" value="Genomic_DNA"/>
</dbReference>
<proteinExistence type="predicted"/>
<keyword evidence="2" id="KW-1185">Reference proteome</keyword>
<dbReference type="Proteomes" id="UP000608071">
    <property type="component" value="Unassembled WGS sequence"/>
</dbReference>
<protein>
    <submittedName>
        <fullName evidence="1">Uncharacterized protein</fullName>
    </submittedName>
</protein>
<comment type="caution">
    <text evidence="1">The sequence shown here is derived from an EMBL/GenBank/DDBJ whole genome shotgun (WGS) entry which is preliminary data.</text>
</comment>
<organism evidence="1 2">
    <name type="scientific">Paenibacillus gallinarum</name>
    <dbReference type="NCBI Taxonomy" id="2762232"/>
    <lineage>
        <taxon>Bacteria</taxon>
        <taxon>Bacillati</taxon>
        <taxon>Bacillota</taxon>
        <taxon>Bacilli</taxon>
        <taxon>Bacillales</taxon>
        <taxon>Paenibacillaceae</taxon>
        <taxon>Paenibacillus</taxon>
    </lineage>
</organism>
<reference evidence="1 2" key="1">
    <citation type="submission" date="2020-08" db="EMBL/GenBank/DDBJ databases">
        <title>A Genomic Blueprint of the Chicken Gut Microbiome.</title>
        <authorList>
            <person name="Gilroy R."/>
            <person name="Ravi A."/>
            <person name="Getino M."/>
            <person name="Pursley I."/>
            <person name="Horton D.L."/>
            <person name="Alikhan N.-F."/>
            <person name="Baker D."/>
            <person name="Gharbi K."/>
            <person name="Hall N."/>
            <person name="Watson M."/>
            <person name="Adriaenssens E.M."/>
            <person name="Foster-Nyarko E."/>
            <person name="Jarju S."/>
            <person name="Secka A."/>
            <person name="Antonio M."/>
            <person name="Oren A."/>
            <person name="Chaudhuri R."/>
            <person name="La Ragione R.M."/>
            <person name="Hildebrand F."/>
            <person name="Pallen M.J."/>
        </authorList>
    </citation>
    <scope>NUCLEOTIDE SEQUENCE [LARGE SCALE GENOMIC DNA]</scope>
    <source>
        <strain evidence="1 2">Sa2BVA9</strain>
    </source>
</reference>
<evidence type="ECO:0000313" key="1">
    <source>
        <dbReference type="EMBL" id="MBD7967717.1"/>
    </source>
</evidence>
<name>A0ABR8SW34_9BACL</name>
<gene>
    <name evidence="1" type="ORF">H9647_06565</name>
</gene>